<evidence type="ECO:0000313" key="1">
    <source>
        <dbReference type="EMBL" id="AGH45678.1"/>
    </source>
</evidence>
<protein>
    <submittedName>
        <fullName evidence="1">Uncharacterized protein</fullName>
    </submittedName>
</protein>
<dbReference type="HOGENOM" id="CLU_3101862_0_0_6"/>
<organism evidence="1 2">
    <name type="scientific">Paraglaciecola psychrophila 170</name>
    <dbReference type="NCBI Taxonomy" id="1129794"/>
    <lineage>
        <taxon>Bacteria</taxon>
        <taxon>Pseudomonadati</taxon>
        <taxon>Pseudomonadota</taxon>
        <taxon>Gammaproteobacteria</taxon>
        <taxon>Alteromonadales</taxon>
        <taxon>Alteromonadaceae</taxon>
        <taxon>Paraglaciecola</taxon>
    </lineage>
</organism>
<proteinExistence type="predicted"/>
<gene>
    <name evidence="1" type="ORF">C427_3570</name>
</gene>
<evidence type="ECO:0000313" key="2">
    <source>
        <dbReference type="Proteomes" id="UP000011864"/>
    </source>
</evidence>
<sequence>MLEILFNNDDIVSDEFIEKQILIDALEPGMMLNYNLFYIQYFSIAGRACIL</sequence>
<dbReference type="EMBL" id="CP003837">
    <property type="protein sequence ID" value="AGH45678.1"/>
    <property type="molecule type" value="Genomic_DNA"/>
</dbReference>
<dbReference type="Proteomes" id="UP000011864">
    <property type="component" value="Chromosome"/>
</dbReference>
<dbReference type="PATRIC" id="fig|1129794.4.peg.3551"/>
<reference evidence="1 2" key="1">
    <citation type="journal article" date="2013" name="Genome Announc.">
        <title>Complete Genome Sequence of Glaciecola psychrophila Strain 170T.</title>
        <authorList>
            <person name="Yin J."/>
            <person name="Chen J."/>
            <person name="Liu G."/>
            <person name="Yu Y."/>
            <person name="Song L."/>
            <person name="Wang X."/>
            <person name="Qu X."/>
        </authorList>
    </citation>
    <scope>NUCLEOTIDE SEQUENCE [LARGE SCALE GENOMIC DNA]</scope>
    <source>
        <strain evidence="1 2">170</strain>
    </source>
</reference>
<dbReference type="AlphaFoldDB" id="K7A4X0"/>
<name>K7A4X0_9ALTE</name>
<dbReference type="KEGG" id="gps:C427_3570"/>
<accession>K7A4X0</accession>
<keyword evidence="2" id="KW-1185">Reference proteome</keyword>